<accession>A0AAE2RMR6</accession>
<evidence type="ECO:0000256" key="2">
    <source>
        <dbReference type="ARBA" id="ARBA00022679"/>
    </source>
</evidence>
<dbReference type="SUPFAM" id="SSF143985">
    <property type="entry name" value="L,D-transpeptidase pre-catalytic domain-like"/>
    <property type="match status" value="1"/>
</dbReference>
<keyword evidence="3 6" id="KW-0133">Cell shape</keyword>
<dbReference type="GO" id="GO:0071555">
    <property type="term" value="P:cell wall organization"/>
    <property type="evidence" value="ECO:0007669"/>
    <property type="project" value="UniProtKB-UniRule"/>
</dbReference>
<evidence type="ECO:0000313" key="10">
    <source>
        <dbReference type="Proteomes" id="UP000631418"/>
    </source>
</evidence>
<reference evidence="9" key="1">
    <citation type="submission" date="2020-11" db="EMBL/GenBank/DDBJ databases">
        <authorList>
            <person name="Thieme N."/>
            <person name="Liebl W."/>
            <person name="Zverlov V."/>
        </authorList>
    </citation>
    <scope>NUCLEOTIDE SEQUENCE</scope>
    <source>
        <strain evidence="9">NT08</strain>
    </source>
</reference>
<proteinExistence type="predicted"/>
<organism evidence="9 10">
    <name type="scientific">Clostridium beijerinckii</name>
    <name type="common">Clostridium MP</name>
    <dbReference type="NCBI Taxonomy" id="1520"/>
    <lineage>
        <taxon>Bacteria</taxon>
        <taxon>Bacillati</taxon>
        <taxon>Bacillota</taxon>
        <taxon>Clostridia</taxon>
        <taxon>Eubacteriales</taxon>
        <taxon>Clostridiaceae</taxon>
        <taxon>Clostridium</taxon>
    </lineage>
</organism>
<dbReference type="InterPro" id="IPR038054">
    <property type="entry name" value="LD_TPept-like_central_sf"/>
</dbReference>
<dbReference type="OMA" id="KKQEVWL"/>
<feature type="active site" description="Nucleophile" evidence="6">
    <location>
        <position position="418"/>
    </location>
</feature>
<dbReference type="PANTHER" id="PTHR30582:SF33">
    <property type="entry name" value="EXPORTED PROTEIN"/>
    <property type="match status" value="1"/>
</dbReference>
<dbReference type="InterPro" id="IPR038063">
    <property type="entry name" value="Transpep_catalytic_dom"/>
</dbReference>
<dbReference type="InterPro" id="IPR050979">
    <property type="entry name" value="LD-transpeptidase"/>
</dbReference>
<dbReference type="GO" id="GO:0008360">
    <property type="term" value="P:regulation of cell shape"/>
    <property type="evidence" value="ECO:0007669"/>
    <property type="project" value="UniProtKB-UniRule"/>
</dbReference>
<feature type="transmembrane region" description="Helical" evidence="7">
    <location>
        <begin position="47"/>
        <end position="68"/>
    </location>
</feature>
<gene>
    <name evidence="9" type="ORF">IS491_01350</name>
</gene>
<dbReference type="GO" id="GO:0018104">
    <property type="term" value="P:peptidoglycan-protein cross-linking"/>
    <property type="evidence" value="ECO:0007669"/>
    <property type="project" value="TreeGrafter"/>
</dbReference>
<keyword evidence="4 6" id="KW-0573">Peptidoglycan synthesis</keyword>
<keyword evidence="7" id="KW-1133">Transmembrane helix</keyword>
<comment type="caution">
    <text evidence="9">The sequence shown here is derived from an EMBL/GenBank/DDBJ whole genome shotgun (WGS) entry which is preliminary data.</text>
</comment>
<keyword evidence="5 6" id="KW-0961">Cell wall biogenesis/degradation</keyword>
<keyword evidence="2" id="KW-0808">Transferase</keyword>
<feature type="domain" description="L,D-TPase catalytic" evidence="8">
    <location>
        <begin position="322"/>
        <end position="442"/>
    </location>
</feature>
<dbReference type="Proteomes" id="UP000631418">
    <property type="component" value="Unassembled WGS sequence"/>
</dbReference>
<dbReference type="EMBL" id="JADOEF010000001">
    <property type="protein sequence ID" value="MBF7807379.1"/>
    <property type="molecule type" value="Genomic_DNA"/>
</dbReference>
<dbReference type="PROSITE" id="PS52029">
    <property type="entry name" value="LD_TPASE"/>
    <property type="match status" value="1"/>
</dbReference>
<dbReference type="GO" id="GO:0005576">
    <property type="term" value="C:extracellular region"/>
    <property type="evidence" value="ECO:0007669"/>
    <property type="project" value="TreeGrafter"/>
</dbReference>
<evidence type="ECO:0000256" key="3">
    <source>
        <dbReference type="ARBA" id="ARBA00022960"/>
    </source>
</evidence>
<name>A0AAE2RMR6_CLOBE</name>
<dbReference type="GO" id="GO:0071972">
    <property type="term" value="F:peptidoglycan L,D-transpeptidase activity"/>
    <property type="evidence" value="ECO:0007669"/>
    <property type="project" value="TreeGrafter"/>
</dbReference>
<evidence type="ECO:0000256" key="5">
    <source>
        <dbReference type="ARBA" id="ARBA00023316"/>
    </source>
</evidence>
<evidence type="ECO:0000256" key="4">
    <source>
        <dbReference type="ARBA" id="ARBA00022984"/>
    </source>
</evidence>
<dbReference type="Pfam" id="PF03734">
    <property type="entry name" value="YkuD"/>
    <property type="match status" value="1"/>
</dbReference>
<evidence type="ECO:0000256" key="1">
    <source>
        <dbReference type="ARBA" id="ARBA00004752"/>
    </source>
</evidence>
<keyword evidence="7" id="KW-0472">Membrane</keyword>
<dbReference type="PANTHER" id="PTHR30582">
    <property type="entry name" value="L,D-TRANSPEPTIDASE"/>
    <property type="match status" value="1"/>
</dbReference>
<dbReference type="SUPFAM" id="SSF141523">
    <property type="entry name" value="L,D-transpeptidase catalytic domain-like"/>
    <property type="match status" value="1"/>
</dbReference>
<dbReference type="RefSeq" id="WP_011968100.1">
    <property type="nucleotide sequence ID" value="NZ_JABSWS010000001.1"/>
</dbReference>
<dbReference type="AlphaFoldDB" id="A0AAE2RMR6"/>
<keyword evidence="7" id="KW-0812">Transmembrane</keyword>
<evidence type="ECO:0000256" key="7">
    <source>
        <dbReference type="SAM" id="Phobius"/>
    </source>
</evidence>
<dbReference type="InterPro" id="IPR005490">
    <property type="entry name" value="LD_TPept_cat_dom"/>
</dbReference>
<sequence length="443" mass="49737">MYIEALQYLYKNFLYVQKFNINRILYKGVFMEEKQNRSNKIAKEMITFFYCLSIVFFISLINSIGAYAETTNEKQKLPETYALILQERGGVQEQINGHDIGLKTDSGITFDNKLLQDSINKLSCSDDSKVVQSGNATLVLVNNNYVISKEVYGNKINKYILYKSIVKAIQNGDTTLNLEAANCYESSEPRFKINSPAVVIARDTLNRYLASKITYNFGGLTQYLDSSTIKNWIGVDSNFNVTIDENMVRNYVDNIANTYASSLGTSVKVSGGDNGNNHSWMINASEETKALIDNIKNGQTISKYPIYTQTSISSYFSNVGDTFVEVDKGKQHLWFYKDGYLVVEGDLVTGNESTGHGTPTGVFYLNSKQRDSVLRGEDYAAPVSFWMPFIKNDIGLHDASWRDEFGGEIYKTDGSHGCVNLPYYVAKAIFDNISPGCPVIVHE</sequence>
<dbReference type="GO" id="GO:0016740">
    <property type="term" value="F:transferase activity"/>
    <property type="evidence" value="ECO:0007669"/>
    <property type="project" value="UniProtKB-KW"/>
</dbReference>
<protein>
    <submittedName>
        <fullName evidence="9">Peptidoglycan binding domain-containing protein</fullName>
    </submittedName>
</protein>
<dbReference type="CDD" id="cd16913">
    <property type="entry name" value="YkuD_like"/>
    <property type="match status" value="1"/>
</dbReference>
<evidence type="ECO:0000313" key="9">
    <source>
        <dbReference type="EMBL" id="MBF7807379.1"/>
    </source>
</evidence>
<dbReference type="Gene3D" id="3.10.20.800">
    <property type="match status" value="1"/>
</dbReference>
<dbReference type="Gene3D" id="2.40.440.10">
    <property type="entry name" value="L,D-transpeptidase catalytic domain-like"/>
    <property type="match status" value="1"/>
</dbReference>
<comment type="pathway">
    <text evidence="1 6">Cell wall biogenesis; peptidoglycan biosynthesis.</text>
</comment>
<feature type="active site" description="Proton donor/acceptor" evidence="6">
    <location>
        <position position="397"/>
    </location>
</feature>
<evidence type="ECO:0000256" key="6">
    <source>
        <dbReference type="PROSITE-ProRule" id="PRU01373"/>
    </source>
</evidence>
<evidence type="ECO:0000259" key="8">
    <source>
        <dbReference type="PROSITE" id="PS52029"/>
    </source>
</evidence>